<gene>
    <name evidence="1" type="ORF">PSM36_3094</name>
</gene>
<dbReference type="STRING" id="1642647.PSM36_3094"/>
<evidence type="ECO:0000313" key="1">
    <source>
        <dbReference type="EMBL" id="SCD21883.1"/>
    </source>
</evidence>
<protein>
    <submittedName>
        <fullName evidence="1">FAD dependent oxidoreductase</fullName>
    </submittedName>
</protein>
<sequence>MDRRKFLTYAGIMGSVTTIQGCTGSTLFQSTKTNRHNISSRELHADVIIIGGGMGGCATALACCRNGLSVIMTEETDWIGGQLSQQGVPPDEHQWIETHGAPQSYRDYRNRVRDYYRRNYPLTESARSREHLNPGDGSVSRLCHEPRVAVSVLIDMLSPYLSTGKLHLLLNHKAKSAGVDDDKVTCIEAVHIYSGDRMVLTGKSFVDATECGDLLPMTGTEYITGTESRLNTRELHAPEKADPTNNQAFTVCFAMDYQPGRDNVQNPPEGYDFWKNYVPDLTPPWSGRLLDLSYSDPRTLTPKRLGFDPNGQELGEVLNLWNYRRIINRHNFIESSYEGDITIVNWPQNDFFPGNLIDVPEEEFQETVGKAKQLSHSLFYWLQTEAPRPDGETGWRGLRLRGDIMGTEDGMAKYPYIRESRRIKAEFTVLEEHVGAENRKMVAGEIEGQRSADFYDSVGIGYYHIDLHPSSNGNNYIDFPSLPFEIPLGALLPIRMKNLLPANKNIGTTHITNGCYRLHPVEWSIGEAVGQLIAFSEKTKVPFKAVRERRDLLSDFQQMLHSQGAETKWK</sequence>
<dbReference type="InterPro" id="IPR036188">
    <property type="entry name" value="FAD/NAD-bd_sf"/>
</dbReference>
<dbReference type="AlphaFoldDB" id="A0A1R3T0E6"/>
<dbReference type="GO" id="GO:0008734">
    <property type="term" value="F:L-aspartate oxidase activity"/>
    <property type="evidence" value="ECO:0007669"/>
    <property type="project" value="InterPro"/>
</dbReference>
<dbReference type="InterPro" id="IPR005288">
    <property type="entry name" value="NadB"/>
</dbReference>
<dbReference type="PROSITE" id="PS51257">
    <property type="entry name" value="PROKAR_LIPOPROTEIN"/>
    <property type="match status" value="1"/>
</dbReference>
<keyword evidence="2" id="KW-1185">Reference proteome</keyword>
<dbReference type="Proteomes" id="UP000187464">
    <property type="component" value="Chromosome I"/>
</dbReference>
<dbReference type="GO" id="GO:0009435">
    <property type="term" value="P:NAD+ biosynthetic process"/>
    <property type="evidence" value="ECO:0007669"/>
    <property type="project" value="InterPro"/>
</dbReference>
<dbReference type="PANTHER" id="PTHR42716:SF1">
    <property type="entry name" value="SLL0471 PROTEIN"/>
    <property type="match status" value="1"/>
</dbReference>
<evidence type="ECO:0000313" key="2">
    <source>
        <dbReference type="Proteomes" id="UP000187464"/>
    </source>
</evidence>
<organism evidence="1 2">
    <name type="scientific">Proteiniphilum saccharofermentans</name>
    <dbReference type="NCBI Taxonomy" id="1642647"/>
    <lineage>
        <taxon>Bacteria</taxon>
        <taxon>Pseudomonadati</taxon>
        <taxon>Bacteroidota</taxon>
        <taxon>Bacteroidia</taxon>
        <taxon>Bacteroidales</taxon>
        <taxon>Dysgonomonadaceae</taxon>
        <taxon>Proteiniphilum</taxon>
    </lineage>
</organism>
<dbReference type="Gene3D" id="3.50.50.60">
    <property type="entry name" value="FAD/NAD(P)-binding domain"/>
    <property type="match status" value="1"/>
</dbReference>
<name>A0A1R3T0E6_9BACT</name>
<reference evidence="1 2" key="1">
    <citation type="submission" date="2016-08" db="EMBL/GenBank/DDBJ databases">
        <authorList>
            <person name="Seilhamer J.J."/>
        </authorList>
    </citation>
    <scope>NUCLEOTIDE SEQUENCE [LARGE SCALE GENOMIC DNA]</scope>
    <source>
        <strain evidence="1">M3/6</strain>
    </source>
</reference>
<dbReference type="Pfam" id="PF12831">
    <property type="entry name" value="FAD_oxidored"/>
    <property type="match status" value="1"/>
</dbReference>
<proteinExistence type="predicted"/>
<dbReference type="EMBL" id="LT605205">
    <property type="protein sequence ID" value="SCD21883.1"/>
    <property type="molecule type" value="Genomic_DNA"/>
</dbReference>
<dbReference type="KEGG" id="psac:PSM36_3094"/>
<dbReference type="PANTHER" id="PTHR42716">
    <property type="entry name" value="L-ASPARTATE OXIDASE"/>
    <property type="match status" value="1"/>
</dbReference>
<dbReference type="RefSeq" id="WP_076931623.1">
    <property type="nucleotide sequence ID" value="NZ_LT605205.1"/>
</dbReference>
<accession>A0A1R3T0E6</accession>
<dbReference type="SUPFAM" id="SSF51905">
    <property type="entry name" value="FAD/NAD(P)-binding domain"/>
    <property type="match status" value="1"/>
</dbReference>